<dbReference type="Pfam" id="PF08031">
    <property type="entry name" value="BBE"/>
    <property type="match status" value="1"/>
</dbReference>
<accession>A0A177CVQ0</accession>
<dbReference type="InterPro" id="IPR050416">
    <property type="entry name" value="FAD-linked_Oxidoreductase"/>
</dbReference>
<dbReference type="InParanoid" id="A0A177CVQ0"/>
<dbReference type="InterPro" id="IPR006094">
    <property type="entry name" value="Oxid_FAD_bind_N"/>
</dbReference>
<dbReference type="RefSeq" id="XP_018041337.1">
    <property type="nucleotide sequence ID" value="XM_018175363.1"/>
</dbReference>
<name>A0A177CVQ0_9PLEO</name>
<dbReference type="AlphaFoldDB" id="A0A177CVQ0"/>
<evidence type="ECO:0000313" key="7">
    <source>
        <dbReference type="EMBL" id="OAG10972.1"/>
    </source>
</evidence>
<dbReference type="Gene3D" id="3.40.462.20">
    <property type="match status" value="1"/>
</dbReference>
<dbReference type="InterPro" id="IPR016169">
    <property type="entry name" value="FAD-bd_PCMH_sub2"/>
</dbReference>
<dbReference type="Pfam" id="PF01565">
    <property type="entry name" value="FAD_binding_4"/>
    <property type="match status" value="1"/>
</dbReference>
<keyword evidence="5" id="KW-0732">Signal</keyword>
<dbReference type="PROSITE" id="PS51387">
    <property type="entry name" value="FAD_PCMH"/>
    <property type="match status" value="1"/>
</dbReference>
<keyword evidence="4" id="KW-0560">Oxidoreductase</keyword>
<dbReference type="OrthoDB" id="407275at2759"/>
<evidence type="ECO:0000256" key="2">
    <source>
        <dbReference type="ARBA" id="ARBA00022630"/>
    </source>
</evidence>
<reference evidence="7 8" key="1">
    <citation type="submission" date="2016-05" db="EMBL/GenBank/DDBJ databases">
        <title>Comparative analysis of secretome profiles of manganese(II)-oxidizing ascomycete fungi.</title>
        <authorList>
            <consortium name="DOE Joint Genome Institute"/>
            <person name="Zeiner C.A."/>
            <person name="Purvine S.O."/>
            <person name="Zink E.M."/>
            <person name="Wu S."/>
            <person name="Pasa-Tolic L."/>
            <person name="Chaput D.L."/>
            <person name="Haridas S."/>
            <person name="Grigoriev I.V."/>
            <person name="Santelli C.M."/>
            <person name="Hansel C.M."/>
        </authorList>
    </citation>
    <scope>NUCLEOTIDE SEQUENCE [LARGE SCALE GENOMIC DNA]</scope>
    <source>
        <strain evidence="7 8">AP3s5-JAC2a</strain>
    </source>
</reference>
<dbReference type="PANTHER" id="PTHR42973:SF15">
    <property type="entry name" value="FAD-BINDING PCMH-TYPE DOMAIN-CONTAINING PROTEIN"/>
    <property type="match status" value="1"/>
</dbReference>
<evidence type="ECO:0000256" key="5">
    <source>
        <dbReference type="SAM" id="SignalP"/>
    </source>
</evidence>
<evidence type="ECO:0000256" key="4">
    <source>
        <dbReference type="ARBA" id="ARBA00023002"/>
    </source>
</evidence>
<evidence type="ECO:0000256" key="3">
    <source>
        <dbReference type="ARBA" id="ARBA00022827"/>
    </source>
</evidence>
<dbReference type="InterPro" id="IPR012951">
    <property type="entry name" value="BBE"/>
</dbReference>
<proteinExistence type="inferred from homology"/>
<dbReference type="Proteomes" id="UP000077069">
    <property type="component" value="Unassembled WGS sequence"/>
</dbReference>
<keyword evidence="3" id="KW-0274">FAD</keyword>
<feature type="domain" description="FAD-binding PCMH-type" evidence="6">
    <location>
        <begin position="55"/>
        <end position="228"/>
    </location>
</feature>
<feature type="signal peptide" evidence="5">
    <location>
        <begin position="1"/>
        <end position="19"/>
    </location>
</feature>
<dbReference type="InterPro" id="IPR036318">
    <property type="entry name" value="FAD-bd_PCMH-like_sf"/>
</dbReference>
<gene>
    <name evidence="7" type="ORF">CC84DRAFT_1113646</name>
</gene>
<keyword evidence="2" id="KW-0285">Flavoprotein</keyword>
<dbReference type="GeneID" id="28758849"/>
<dbReference type="GO" id="GO:0071949">
    <property type="term" value="F:FAD binding"/>
    <property type="evidence" value="ECO:0007669"/>
    <property type="project" value="InterPro"/>
</dbReference>
<sequence length="494" mass="54109">MKFLSTLTAGLLAAGHAAAAPNKAVDACLNSKKVPASYPGDSDYDELAEPFNLRLQYKPAAIVLPETNKHVQDAVVCASQSGLKVQAKSGGHSYASFSSGGKNGSLIIDLQPLQNIELDKTTNVAKVGGGVRLGNLAQGVWDQGKRAISHGTCPGVGIGGHFTHGGYGHTSRNWGIALDHIVGLDVVTADGKLLHATATENKELFWALRGAAESFGIVTNFYLRTQAAPEKVTYFQFQWADTLFKNKKAFTDTFLHIQTFSQNASVVDNRISYGIYLDGNTTYNLGGTFFGTGAEFNKTIQPEFLRGTAPPTKIVVQEYEWIPYLILMSDKTDIREPLTGYDEHDTFFAKSITVPEADGGLTATTLNAFWDYISKPAPYSYFVIINLYGGPGSAINTKDTKFAAYNDRDSLWVFQNYGINPTSLNYINGINDVIIKSQPQTHFGAYLNYVDPSYSAKEAHELYYGEELYSKLATLKKKYDPKQVFWMPQAIGVN</sequence>
<dbReference type="PANTHER" id="PTHR42973">
    <property type="entry name" value="BINDING OXIDOREDUCTASE, PUTATIVE (AFU_ORTHOLOGUE AFUA_1G17690)-RELATED"/>
    <property type="match status" value="1"/>
</dbReference>
<keyword evidence="8" id="KW-1185">Reference proteome</keyword>
<evidence type="ECO:0000259" key="6">
    <source>
        <dbReference type="PROSITE" id="PS51387"/>
    </source>
</evidence>
<dbReference type="SUPFAM" id="SSF56176">
    <property type="entry name" value="FAD-binding/transporter-associated domain-like"/>
    <property type="match status" value="1"/>
</dbReference>
<dbReference type="InterPro" id="IPR016166">
    <property type="entry name" value="FAD-bd_PCMH"/>
</dbReference>
<dbReference type="GO" id="GO:0016491">
    <property type="term" value="F:oxidoreductase activity"/>
    <property type="evidence" value="ECO:0007669"/>
    <property type="project" value="UniProtKB-KW"/>
</dbReference>
<organism evidence="7 8">
    <name type="scientific">Paraphaeosphaeria sporulosa</name>
    <dbReference type="NCBI Taxonomy" id="1460663"/>
    <lineage>
        <taxon>Eukaryota</taxon>
        <taxon>Fungi</taxon>
        <taxon>Dikarya</taxon>
        <taxon>Ascomycota</taxon>
        <taxon>Pezizomycotina</taxon>
        <taxon>Dothideomycetes</taxon>
        <taxon>Pleosporomycetidae</taxon>
        <taxon>Pleosporales</taxon>
        <taxon>Massarineae</taxon>
        <taxon>Didymosphaeriaceae</taxon>
        <taxon>Paraphaeosphaeria</taxon>
    </lineage>
</organism>
<protein>
    <submittedName>
        <fullName evidence="7">FAD-binding domain-containing protein</fullName>
    </submittedName>
</protein>
<dbReference type="STRING" id="1460663.A0A177CVQ0"/>
<dbReference type="EMBL" id="KV441549">
    <property type="protein sequence ID" value="OAG10972.1"/>
    <property type="molecule type" value="Genomic_DNA"/>
</dbReference>
<evidence type="ECO:0000256" key="1">
    <source>
        <dbReference type="ARBA" id="ARBA00005466"/>
    </source>
</evidence>
<dbReference type="Gene3D" id="3.30.465.10">
    <property type="match status" value="1"/>
</dbReference>
<comment type="similarity">
    <text evidence="1">Belongs to the oxygen-dependent FAD-linked oxidoreductase family.</text>
</comment>
<feature type="chain" id="PRO_5008058636" evidence="5">
    <location>
        <begin position="20"/>
        <end position="494"/>
    </location>
</feature>
<evidence type="ECO:0000313" key="8">
    <source>
        <dbReference type="Proteomes" id="UP000077069"/>
    </source>
</evidence>